<keyword evidence="4" id="KW-0720">Serine protease</keyword>
<comment type="caution">
    <text evidence="5">The sequence shown here is derived from an EMBL/GenBank/DDBJ whole genome shotgun (WGS) entry which is preliminary data.</text>
</comment>
<proteinExistence type="inferred from homology"/>
<evidence type="ECO:0000256" key="4">
    <source>
        <dbReference type="ARBA" id="ARBA00022825"/>
    </source>
</evidence>
<organism evidence="5 6">
    <name type="scientific">Burkholderia gladioli</name>
    <name type="common">Pseudomonas marginata</name>
    <name type="synonym">Phytomonas marginata</name>
    <dbReference type="NCBI Taxonomy" id="28095"/>
    <lineage>
        <taxon>Bacteria</taxon>
        <taxon>Pseudomonadati</taxon>
        <taxon>Pseudomonadota</taxon>
        <taxon>Betaproteobacteria</taxon>
        <taxon>Burkholderiales</taxon>
        <taxon>Burkholderiaceae</taxon>
        <taxon>Burkholderia</taxon>
    </lineage>
</organism>
<dbReference type="PANTHER" id="PTHR20842">
    <property type="entry name" value="PROTEASE S51 ALPHA-ASPARTYL DIPEPTIDASE"/>
    <property type="match status" value="1"/>
</dbReference>
<dbReference type="AlphaFoldDB" id="A0A2A7S4H9"/>
<evidence type="ECO:0000313" key="5">
    <source>
        <dbReference type="EMBL" id="PEH38456.1"/>
    </source>
</evidence>
<dbReference type="GO" id="GO:0008236">
    <property type="term" value="F:serine-type peptidase activity"/>
    <property type="evidence" value="ECO:0007669"/>
    <property type="project" value="UniProtKB-KW"/>
</dbReference>
<dbReference type="InterPro" id="IPR029062">
    <property type="entry name" value="Class_I_gatase-like"/>
</dbReference>
<keyword evidence="3" id="KW-0378">Hydrolase</keyword>
<keyword evidence="2" id="KW-0645">Protease</keyword>
<gene>
    <name evidence="5" type="ORF">CRM94_29140</name>
</gene>
<evidence type="ECO:0000313" key="6">
    <source>
        <dbReference type="Proteomes" id="UP000220629"/>
    </source>
</evidence>
<evidence type="ECO:0000256" key="2">
    <source>
        <dbReference type="ARBA" id="ARBA00022670"/>
    </source>
</evidence>
<dbReference type="Proteomes" id="UP000220629">
    <property type="component" value="Unassembled WGS sequence"/>
</dbReference>
<sequence>MPIHRRLALYSDQEAPGNEAMNARLLQLIGRERPRIGHVPAEPDPRLLYFHRQADYYRSIGAELVARVDPRDPASEAAWSAVLSCDAIHLSGGNTFSFLSWLRRGDGLSRLARYAAEGGVLIGVSAGAILMTPSIESALLCGDIWDPESTDDAGLALVDFRFWPHFDPANLMAWQRSLSSTLPNLHACPDGAGMVVDGEDIELFGRVRRYDGGQAHPARNED</sequence>
<dbReference type="SUPFAM" id="SSF52317">
    <property type="entry name" value="Class I glutamine amidotransferase-like"/>
    <property type="match status" value="1"/>
</dbReference>
<protein>
    <submittedName>
        <fullName evidence="5">Dipeptidase E</fullName>
    </submittedName>
</protein>
<dbReference type="Pfam" id="PF03575">
    <property type="entry name" value="Peptidase_S51"/>
    <property type="match status" value="1"/>
</dbReference>
<dbReference type="GO" id="GO:0006508">
    <property type="term" value="P:proteolysis"/>
    <property type="evidence" value="ECO:0007669"/>
    <property type="project" value="UniProtKB-KW"/>
</dbReference>
<evidence type="ECO:0000256" key="3">
    <source>
        <dbReference type="ARBA" id="ARBA00022801"/>
    </source>
</evidence>
<reference evidence="6" key="1">
    <citation type="submission" date="2017-09" db="EMBL/GenBank/DDBJ databases">
        <title>FDA dAtabase for Regulatory Grade micrObial Sequences (FDA-ARGOS): Supporting development and validation of Infectious Disease Dx tests.</title>
        <authorList>
            <person name="Minogue T."/>
            <person name="Wolcott M."/>
            <person name="Wasieloski L."/>
            <person name="Aguilar W."/>
            <person name="Moore D."/>
            <person name="Tallon L."/>
            <person name="Sadzewicz L."/>
            <person name="Ott S."/>
            <person name="Zhao X."/>
            <person name="Nagaraj S."/>
            <person name="Vavikolanu K."/>
            <person name="Aluvathingal J."/>
            <person name="Nadendla S."/>
            <person name="Sichtig H."/>
        </authorList>
    </citation>
    <scope>NUCLEOTIDE SEQUENCE [LARGE SCALE GENOMIC DNA]</scope>
    <source>
        <strain evidence="6">FDAARGOS_390</strain>
    </source>
</reference>
<dbReference type="PANTHER" id="PTHR20842:SF0">
    <property type="entry name" value="ALPHA-ASPARTYL DIPEPTIDASE"/>
    <property type="match status" value="1"/>
</dbReference>
<comment type="similarity">
    <text evidence="1">Belongs to the peptidase S51 family.</text>
</comment>
<dbReference type="CDD" id="cd03129">
    <property type="entry name" value="GAT1_Peptidase_E_like"/>
    <property type="match status" value="1"/>
</dbReference>
<accession>A0A2A7S4H9</accession>
<evidence type="ECO:0000256" key="1">
    <source>
        <dbReference type="ARBA" id="ARBA00006534"/>
    </source>
</evidence>
<name>A0A2A7S4H9_BURGA</name>
<dbReference type="InterPro" id="IPR005320">
    <property type="entry name" value="Peptidase_S51"/>
</dbReference>
<dbReference type="EMBL" id="PDDY01000004">
    <property type="protein sequence ID" value="PEH38456.1"/>
    <property type="molecule type" value="Genomic_DNA"/>
</dbReference>
<dbReference type="Gene3D" id="3.40.50.880">
    <property type="match status" value="1"/>
</dbReference>
<dbReference type="RefSeq" id="WP_098154034.1">
    <property type="nucleotide sequence ID" value="NZ_CADEQH010000030.1"/>
</dbReference>